<keyword evidence="1" id="KW-1133">Transmembrane helix</keyword>
<protein>
    <recommendedName>
        <fullName evidence="2">Lipid/polyisoprenoid-binding YceI-like domain-containing protein</fullName>
    </recommendedName>
</protein>
<dbReference type="Gene3D" id="2.40.128.110">
    <property type="entry name" value="Lipid/polyisoprenoid-binding, YceI-like"/>
    <property type="match status" value="1"/>
</dbReference>
<dbReference type="Pfam" id="PF04264">
    <property type="entry name" value="YceI"/>
    <property type="match status" value="1"/>
</dbReference>
<dbReference type="InterPro" id="IPR036761">
    <property type="entry name" value="TTHA0802/YceI-like_sf"/>
</dbReference>
<dbReference type="AlphaFoldDB" id="A0A3M6AMP5"/>
<gene>
    <name evidence="3" type="ORF">ALP17_04929</name>
</gene>
<evidence type="ECO:0000256" key="1">
    <source>
        <dbReference type="SAM" id="Phobius"/>
    </source>
</evidence>
<name>A0A3M6AMP5_PSESS</name>
<evidence type="ECO:0000313" key="3">
    <source>
        <dbReference type="EMBL" id="RMV20496.1"/>
    </source>
</evidence>
<comment type="caution">
    <text evidence="3">The sequence shown here is derived from an EMBL/GenBank/DDBJ whole genome shotgun (WGS) entry which is preliminary data.</text>
</comment>
<sequence length="219" mass="24124">MAAERRGLPEVRQADKVALNCTSGVCMLTMNRLLLVMLAAVALPAHANWYLDNESSRLSFTSTKNADIAEVHRFLVLHGKVDPKGLAEVEVETESISTGIPLRDERLREQVFQVRKFPAAQINAQLDMRPINNLAPGAQLELRLPLTVSLRGKSHSYNAELLATRLDERRFQVVTLEPLVIHAQDFDMVSDFNALRSAAGLSAVSLSVPVGAVLIFTAR</sequence>
<feature type="domain" description="Lipid/polyisoprenoid-binding YceI-like" evidence="2">
    <location>
        <begin position="48"/>
        <end position="217"/>
    </location>
</feature>
<evidence type="ECO:0000313" key="4">
    <source>
        <dbReference type="Proteomes" id="UP000270795"/>
    </source>
</evidence>
<organism evidence="3 4">
    <name type="scientific">Pseudomonas savastanoi</name>
    <name type="common">Pseudomonas syringae pv. savastanoi</name>
    <dbReference type="NCBI Taxonomy" id="29438"/>
    <lineage>
        <taxon>Bacteria</taxon>
        <taxon>Pseudomonadati</taxon>
        <taxon>Pseudomonadota</taxon>
        <taxon>Gammaproteobacteria</taxon>
        <taxon>Pseudomonadales</taxon>
        <taxon>Pseudomonadaceae</taxon>
        <taxon>Pseudomonas</taxon>
    </lineage>
</organism>
<feature type="transmembrane region" description="Helical" evidence="1">
    <location>
        <begin position="198"/>
        <end position="218"/>
    </location>
</feature>
<dbReference type="PIRSF" id="PIRSF029811">
    <property type="entry name" value="UCP029811"/>
    <property type="match status" value="1"/>
</dbReference>
<dbReference type="InterPro" id="IPR027016">
    <property type="entry name" value="UCP029811"/>
</dbReference>
<dbReference type="EMBL" id="RBUM01000028">
    <property type="protein sequence ID" value="RMV20496.1"/>
    <property type="molecule type" value="Genomic_DNA"/>
</dbReference>
<accession>A0A3M6AMP5</accession>
<proteinExistence type="predicted"/>
<keyword evidence="1" id="KW-0472">Membrane</keyword>
<dbReference type="SMART" id="SM00867">
    <property type="entry name" value="YceI"/>
    <property type="match status" value="1"/>
</dbReference>
<dbReference type="SUPFAM" id="SSF101874">
    <property type="entry name" value="YceI-like"/>
    <property type="match status" value="1"/>
</dbReference>
<dbReference type="Proteomes" id="UP000270795">
    <property type="component" value="Unassembled WGS sequence"/>
</dbReference>
<evidence type="ECO:0000259" key="2">
    <source>
        <dbReference type="SMART" id="SM00867"/>
    </source>
</evidence>
<keyword evidence="1" id="KW-0812">Transmembrane</keyword>
<reference evidence="3 4" key="1">
    <citation type="submission" date="2018-08" db="EMBL/GenBank/DDBJ databases">
        <title>Recombination of ecologically and evolutionarily significant loci maintains genetic cohesion in the Pseudomonas syringae species complex.</title>
        <authorList>
            <person name="Dillon M."/>
            <person name="Thakur S."/>
            <person name="Almeida R.N.D."/>
            <person name="Weir B.S."/>
            <person name="Guttman D.S."/>
        </authorList>
    </citation>
    <scope>NUCLEOTIDE SEQUENCE [LARGE SCALE GENOMIC DNA]</scope>
    <source>
        <strain evidence="3 4">ICMP 11899</strain>
    </source>
</reference>
<dbReference type="InterPro" id="IPR007372">
    <property type="entry name" value="Lipid/polyisoprenoid-bd_YceI"/>
</dbReference>